<comment type="caution">
    <text evidence="4">The sequence shown here is derived from an EMBL/GenBank/DDBJ whole genome shotgun (WGS) entry which is preliminary data.</text>
</comment>
<evidence type="ECO:0000313" key="5">
    <source>
        <dbReference type="Proteomes" id="UP001596310"/>
    </source>
</evidence>
<sequence>MSLSDGDPTKERPLTSAADPTAAVPATGQVTRRQHQDLAVWIRYLDSTNHQLAEPRQIWGAFRSELNIPWQTIPGYLLYDIRHYQTQFLLNQAEIDLIYTKQLAAPLMVFHEDEAGQLLVPPLFIHGELNRRYAIEPLAEYRQDFVRVDHDPQGLFGQAVQQLHFQYRLTAGQRTLDLPRDNAVTMRQAKQAYLAPHYGQPLEWPLPAGSTWQIFTTIKNPQDHSIWFNLGGDLWIDSLNTQLRQHPHLPTQATPTKKSRNLLAAMPFAVMTRDSTVRRGQIKASPSFPISQWTFPYGQVVAQRLADQTEVGIKCLLTLENGSQWVQLDSGYYIEMKYLLN</sequence>
<keyword evidence="1" id="KW-0677">Repeat</keyword>
<gene>
    <name evidence="4" type="ORF">ACFQHW_01055</name>
</gene>
<feature type="domain" description="MucBP" evidence="3">
    <location>
        <begin position="106"/>
        <end position="168"/>
    </location>
</feature>
<evidence type="ECO:0000256" key="2">
    <source>
        <dbReference type="SAM" id="MobiDB-lite"/>
    </source>
</evidence>
<name>A0ABW1UMA1_9LACO</name>
<dbReference type="InterPro" id="IPR009459">
    <property type="entry name" value="MucBP_dom"/>
</dbReference>
<reference evidence="5" key="1">
    <citation type="journal article" date="2019" name="Int. J. Syst. Evol. Microbiol.">
        <title>The Global Catalogue of Microorganisms (GCM) 10K type strain sequencing project: providing services to taxonomists for standard genome sequencing and annotation.</title>
        <authorList>
            <consortium name="The Broad Institute Genomics Platform"/>
            <consortium name="The Broad Institute Genome Sequencing Center for Infectious Disease"/>
            <person name="Wu L."/>
            <person name="Ma J."/>
        </authorList>
    </citation>
    <scope>NUCLEOTIDE SEQUENCE [LARGE SCALE GENOMIC DNA]</scope>
    <source>
        <strain evidence="5">CCM 8897</strain>
    </source>
</reference>
<evidence type="ECO:0000313" key="4">
    <source>
        <dbReference type="EMBL" id="MFC6314158.1"/>
    </source>
</evidence>
<proteinExistence type="predicted"/>
<dbReference type="RefSeq" id="WP_125596489.1">
    <property type="nucleotide sequence ID" value="NZ_JBHSSM010000005.1"/>
</dbReference>
<feature type="domain" description="MucBP" evidence="3">
    <location>
        <begin position="40"/>
        <end position="82"/>
    </location>
</feature>
<dbReference type="Pfam" id="PF06458">
    <property type="entry name" value="MucBP"/>
    <property type="match status" value="2"/>
</dbReference>
<organism evidence="4 5">
    <name type="scientific">Lapidilactobacillus achengensis</name>
    <dbReference type="NCBI Taxonomy" id="2486000"/>
    <lineage>
        <taxon>Bacteria</taxon>
        <taxon>Bacillati</taxon>
        <taxon>Bacillota</taxon>
        <taxon>Bacilli</taxon>
        <taxon>Lactobacillales</taxon>
        <taxon>Lactobacillaceae</taxon>
        <taxon>Lapidilactobacillus</taxon>
    </lineage>
</organism>
<evidence type="ECO:0000259" key="3">
    <source>
        <dbReference type="Pfam" id="PF06458"/>
    </source>
</evidence>
<feature type="region of interest" description="Disordered" evidence="2">
    <location>
        <begin position="1"/>
        <end position="30"/>
    </location>
</feature>
<dbReference type="Proteomes" id="UP001596310">
    <property type="component" value="Unassembled WGS sequence"/>
</dbReference>
<keyword evidence="5" id="KW-1185">Reference proteome</keyword>
<accession>A0ABW1UMA1</accession>
<dbReference type="EMBL" id="JBHSSM010000005">
    <property type="protein sequence ID" value="MFC6314158.1"/>
    <property type="molecule type" value="Genomic_DNA"/>
</dbReference>
<evidence type="ECO:0000256" key="1">
    <source>
        <dbReference type="ARBA" id="ARBA00022737"/>
    </source>
</evidence>
<protein>
    <submittedName>
        <fullName evidence="4">MucBP domain-containing protein</fullName>
    </submittedName>
</protein>